<dbReference type="PANTHER" id="PTHR30008">
    <property type="entry name" value="EXODEOXYRIBONUCLEASE 7 LARGE SUBUNIT"/>
    <property type="match status" value="1"/>
</dbReference>
<evidence type="ECO:0000256" key="1">
    <source>
        <dbReference type="ARBA" id="ARBA00022490"/>
    </source>
</evidence>
<evidence type="ECO:0000256" key="5">
    <source>
        <dbReference type="HAMAP-Rule" id="MF_00378"/>
    </source>
</evidence>
<comment type="subcellular location">
    <subcellularLocation>
        <location evidence="5 6">Cytoplasm</location>
    </subcellularLocation>
</comment>
<dbReference type="HAMAP" id="MF_00378">
    <property type="entry name" value="Exonuc_7_L"/>
    <property type="match status" value="1"/>
</dbReference>
<evidence type="ECO:0000313" key="9">
    <source>
        <dbReference type="EMBL" id="CDM68612.1"/>
    </source>
</evidence>
<sequence>MFLKVLTVTEVNNYIKKVFDNDFILKNSKIKGELSNVKVHSSGHIYFSLKDEGGKINGIMFSNYAEDLKIIPEEGMQVVISGKISSYPKDGSYTIYAKEMEVEGVGELHKAFEKLKLDLMEEGLFEEKYKKSIPRYPGKIGVITSPTGAAIRDVINVSMRRNRKVDILIYPCLVQGVNAPQTIIQGIETLDSREDIDVILLCRGGGSIEELWAFNDKDLARAIFNCDTPIVSAVGHEVDFTISDFVADIRGATPSQGAEIIVPQLSDMEGFLRDSNDKLKTNITSYIRDKKSIISQNEERLKRYSPINKILQKKEKVEYLNKNLNIYIKHYVESRKRKVNSLIDLIEANSPMNIIKRGYSCIESDGKVISSIDTLKKKDNVKITLRDGSEYFSIKVRKE</sequence>
<evidence type="ECO:0000259" key="8">
    <source>
        <dbReference type="Pfam" id="PF13742"/>
    </source>
</evidence>
<reference evidence="9 10" key="1">
    <citation type="submission" date="2013-11" db="EMBL/GenBank/DDBJ databases">
        <title>Complete genome sequence of Clostridum sp. M2/40.</title>
        <authorList>
            <person name="Wibberg D."/>
            <person name="Puehler A."/>
            <person name="Schlueter A."/>
        </authorList>
    </citation>
    <scope>NUCLEOTIDE SEQUENCE [LARGE SCALE GENOMIC DNA]</scope>
    <source>
        <strain evidence="10">M2/40</strain>
    </source>
</reference>
<dbReference type="Pfam" id="PF13742">
    <property type="entry name" value="tRNA_anti_2"/>
    <property type="match status" value="1"/>
</dbReference>
<dbReference type="PANTHER" id="PTHR30008:SF0">
    <property type="entry name" value="EXODEOXYRIBONUCLEASE 7 LARGE SUBUNIT"/>
    <property type="match status" value="1"/>
</dbReference>
<dbReference type="RefSeq" id="WP_044037815.1">
    <property type="nucleotide sequence ID" value="NZ_HG917868.1"/>
</dbReference>
<dbReference type="GO" id="GO:0006308">
    <property type="term" value="P:DNA catabolic process"/>
    <property type="evidence" value="ECO:0007669"/>
    <property type="project" value="UniProtKB-UniRule"/>
</dbReference>
<dbReference type="STRING" id="1216932.CM240_1453"/>
<comment type="function">
    <text evidence="5">Bidirectionally degrades single-stranded DNA into large acid-insoluble oligonucleotides, which are then degraded further into small acid-soluble oligonucleotides.</text>
</comment>
<dbReference type="Pfam" id="PF02601">
    <property type="entry name" value="Exonuc_VII_L"/>
    <property type="match status" value="1"/>
</dbReference>
<keyword evidence="3 5" id="KW-0378">Hydrolase</keyword>
<dbReference type="CDD" id="cd04489">
    <property type="entry name" value="ExoVII_LU_OBF"/>
    <property type="match status" value="1"/>
</dbReference>
<dbReference type="AlphaFoldDB" id="W6S2S8"/>
<proteinExistence type="inferred from homology"/>
<evidence type="ECO:0000259" key="7">
    <source>
        <dbReference type="Pfam" id="PF02601"/>
    </source>
</evidence>
<organism evidence="9 10">
    <name type="scientific">Clostridium bornimense</name>
    <dbReference type="NCBI Taxonomy" id="1216932"/>
    <lineage>
        <taxon>Bacteria</taxon>
        <taxon>Bacillati</taxon>
        <taxon>Bacillota</taxon>
        <taxon>Clostridia</taxon>
        <taxon>Eubacteriales</taxon>
        <taxon>Clostridiaceae</taxon>
        <taxon>Clostridium</taxon>
    </lineage>
</organism>
<evidence type="ECO:0000256" key="4">
    <source>
        <dbReference type="ARBA" id="ARBA00022839"/>
    </source>
</evidence>
<dbReference type="KEGG" id="clt:CM240_1453"/>
<dbReference type="PATRIC" id="fig|1216932.3.peg.1446"/>
<dbReference type="GO" id="GO:0008855">
    <property type="term" value="F:exodeoxyribonuclease VII activity"/>
    <property type="evidence" value="ECO:0007669"/>
    <property type="project" value="UniProtKB-UniRule"/>
</dbReference>
<comment type="subunit">
    <text evidence="5">Heterooligomer composed of large and small subunits.</text>
</comment>
<name>W6S2S8_9CLOT</name>
<evidence type="ECO:0000256" key="3">
    <source>
        <dbReference type="ARBA" id="ARBA00022801"/>
    </source>
</evidence>
<evidence type="ECO:0000313" key="10">
    <source>
        <dbReference type="Proteomes" id="UP000019426"/>
    </source>
</evidence>
<dbReference type="OrthoDB" id="9802795at2"/>
<evidence type="ECO:0000256" key="6">
    <source>
        <dbReference type="RuleBase" id="RU004355"/>
    </source>
</evidence>
<dbReference type="EC" id="3.1.11.6" evidence="5"/>
<dbReference type="GO" id="GO:0003676">
    <property type="term" value="F:nucleic acid binding"/>
    <property type="evidence" value="ECO:0007669"/>
    <property type="project" value="InterPro"/>
</dbReference>
<accession>W6S2S8</accession>
<keyword evidence="2 5" id="KW-0540">Nuclease</keyword>
<comment type="catalytic activity">
    <reaction evidence="5 6">
        <text>Exonucleolytic cleavage in either 5'- to 3'- or 3'- to 5'-direction to yield nucleoside 5'-phosphates.</text>
        <dbReference type="EC" id="3.1.11.6"/>
    </reaction>
</comment>
<dbReference type="InterPro" id="IPR025824">
    <property type="entry name" value="OB-fold_nuc-bd_dom"/>
</dbReference>
<dbReference type="NCBIfam" id="TIGR00237">
    <property type="entry name" value="xseA"/>
    <property type="match status" value="1"/>
</dbReference>
<feature type="domain" description="OB-fold nucleic acid binding" evidence="8">
    <location>
        <begin position="6"/>
        <end position="101"/>
    </location>
</feature>
<gene>
    <name evidence="5 9" type="primary">xseA</name>
    <name evidence="9" type="ORF">CM240_1453</name>
</gene>
<dbReference type="Proteomes" id="UP000019426">
    <property type="component" value="Chromosome M2/40_rep1"/>
</dbReference>
<comment type="similarity">
    <text evidence="5 6">Belongs to the XseA family.</text>
</comment>
<feature type="domain" description="Exonuclease VII large subunit C-terminal" evidence="7">
    <location>
        <begin position="124"/>
        <end position="292"/>
    </location>
</feature>
<dbReference type="eggNOG" id="COG1570">
    <property type="taxonomic scope" value="Bacteria"/>
</dbReference>
<dbReference type="EMBL" id="HG917868">
    <property type="protein sequence ID" value="CDM68612.1"/>
    <property type="molecule type" value="Genomic_DNA"/>
</dbReference>
<keyword evidence="4 5" id="KW-0269">Exonuclease</keyword>
<dbReference type="InterPro" id="IPR003753">
    <property type="entry name" value="Exonuc_VII_L"/>
</dbReference>
<dbReference type="GO" id="GO:0005737">
    <property type="term" value="C:cytoplasm"/>
    <property type="evidence" value="ECO:0007669"/>
    <property type="project" value="UniProtKB-SubCell"/>
</dbReference>
<dbReference type="HOGENOM" id="CLU_023625_2_0_9"/>
<dbReference type="GO" id="GO:0009318">
    <property type="term" value="C:exodeoxyribonuclease VII complex"/>
    <property type="evidence" value="ECO:0007669"/>
    <property type="project" value="UniProtKB-UniRule"/>
</dbReference>
<protein>
    <recommendedName>
        <fullName evidence="5">Exodeoxyribonuclease 7 large subunit</fullName>
        <ecNumber evidence="5">3.1.11.6</ecNumber>
    </recommendedName>
    <alternativeName>
        <fullName evidence="5">Exodeoxyribonuclease VII large subunit</fullName>
        <shortName evidence="5">Exonuclease VII large subunit</shortName>
    </alternativeName>
</protein>
<evidence type="ECO:0000256" key="2">
    <source>
        <dbReference type="ARBA" id="ARBA00022722"/>
    </source>
</evidence>
<dbReference type="InterPro" id="IPR020579">
    <property type="entry name" value="Exonuc_VII_lsu_C"/>
</dbReference>
<keyword evidence="10" id="KW-1185">Reference proteome</keyword>
<keyword evidence="1 5" id="KW-0963">Cytoplasm</keyword>